<accession>A0A7X0VWC5</accession>
<sequence>MITTLPFESREAYGSLYKRAVANFDRLEREDYDPGHLFKESGYGWPGDWEGRTLLAWTLLARSTRREPKYLAQAMGMLDERTNEDGYFGTRHPAGTIDEQQLAGHSWYLRALCEYYDWKRDESVLDRIRAIVRNLLLPAAGHFALYPDRPEQRTIGGAAIGEVKDKVGAWYLSTDIGCAFIMLDGATHAYEMAPEPGLKSLIEEMIGKWMTIDPAAAFFQTHATLSAARGLLRFYESTGRKELLAKVEELLLLYEERGMTDHYANYNWFGRPEWTECCAIVDSFMLAVGLWKHTGNSAHLDAAHHILYNGLGHGQRPNGGFGCDVCLGVKDGYLSPIEEMFEANWCCTMRGGEGLSRAIEYSYWVRDREITLPFYETSAVTLALADGEIRLEQSSAYPIEGSVRLTVRSNTCREPIALRLYVPSWADSRSVSVRIDGSAVDADIRQGFAFVRHLFPSGTELTFEFGIECRRESAFGFHTAVKGFSYRHGPLLLGVGTDGAGASLLGIGQTGASSAGLAEREMEPLGAGRYRIGGTEAVLSPINDLIELDEEAARRSRKLVLFKDSYREAPGPRT</sequence>
<evidence type="ECO:0000313" key="3">
    <source>
        <dbReference type="Proteomes" id="UP000564644"/>
    </source>
</evidence>
<evidence type="ECO:0000259" key="1">
    <source>
        <dbReference type="Pfam" id="PF20736"/>
    </source>
</evidence>
<dbReference type="AlphaFoldDB" id="A0A7X0VWC5"/>
<dbReference type="Proteomes" id="UP000564644">
    <property type="component" value="Unassembled WGS sequence"/>
</dbReference>
<dbReference type="RefSeq" id="WP_185128471.1">
    <property type="nucleotide sequence ID" value="NZ_JACJVO010000009.1"/>
</dbReference>
<protein>
    <submittedName>
        <fullName evidence="2">Glycoside hydrolase family 127 protein</fullName>
    </submittedName>
</protein>
<feature type="domain" description="Non-reducing end beta-L-arabinofuranosidase-like GH127 middle" evidence="1">
    <location>
        <begin position="371"/>
        <end position="465"/>
    </location>
</feature>
<reference evidence="2 3" key="1">
    <citation type="submission" date="2020-08" db="EMBL/GenBank/DDBJ databases">
        <title>Cohnella phylogeny.</title>
        <authorList>
            <person name="Dunlap C."/>
        </authorList>
    </citation>
    <scope>NUCLEOTIDE SEQUENCE [LARGE SCALE GENOMIC DNA]</scope>
    <source>
        <strain evidence="2 3">CBP 2801</strain>
    </source>
</reference>
<dbReference type="GO" id="GO:0016787">
    <property type="term" value="F:hydrolase activity"/>
    <property type="evidence" value="ECO:0007669"/>
    <property type="project" value="UniProtKB-KW"/>
</dbReference>
<organism evidence="2 3">
    <name type="scientific">Cohnella zeiphila</name>
    <dbReference type="NCBI Taxonomy" id="2761120"/>
    <lineage>
        <taxon>Bacteria</taxon>
        <taxon>Bacillati</taxon>
        <taxon>Bacillota</taxon>
        <taxon>Bacilli</taxon>
        <taxon>Bacillales</taxon>
        <taxon>Paenibacillaceae</taxon>
        <taxon>Cohnella</taxon>
    </lineage>
</organism>
<gene>
    <name evidence="2" type="ORF">H7C18_07800</name>
</gene>
<evidence type="ECO:0000313" key="2">
    <source>
        <dbReference type="EMBL" id="MBB6730808.1"/>
    </source>
</evidence>
<name>A0A7X0VWC5_9BACL</name>
<dbReference type="SUPFAM" id="SSF48208">
    <property type="entry name" value="Six-hairpin glycosidases"/>
    <property type="match status" value="1"/>
</dbReference>
<dbReference type="InterPro" id="IPR008928">
    <property type="entry name" value="6-hairpin_glycosidase_sf"/>
</dbReference>
<dbReference type="EMBL" id="JACJVO010000009">
    <property type="protein sequence ID" value="MBB6730808.1"/>
    <property type="molecule type" value="Genomic_DNA"/>
</dbReference>
<dbReference type="InterPro" id="IPR049046">
    <property type="entry name" value="Beta-AFase-like_GH127_middle"/>
</dbReference>
<proteinExistence type="predicted"/>
<dbReference type="PANTHER" id="PTHR43465">
    <property type="entry name" value="DUF1680 DOMAIN PROTEIN (AFU_ORTHOLOGUE AFUA_1G08910)"/>
    <property type="match status" value="1"/>
</dbReference>
<dbReference type="InterPro" id="IPR049174">
    <property type="entry name" value="Beta-AFase-like"/>
</dbReference>
<comment type="caution">
    <text evidence="2">The sequence shown here is derived from an EMBL/GenBank/DDBJ whole genome shotgun (WGS) entry which is preliminary data.</text>
</comment>
<keyword evidence="3" id="KW-1185">Reference proteome</keyword>
<dbReference type="PANTHER" id="PTHR43465:SF2">
    <property type="entry name" value="DUF1680 DOMAIN PROTEIN (AFU_ORTHOLOGUE AFUA_1G08910)"/>
    <property type="match status" value="1"/>
</dbReference>
<dbReference type="Pfam" id="PF20736">
    <property type="entry name" value="Glyco_hydro127M"/>
    <property type="match status" value="1"/>
</dbReference>
<dbReference type="GO" id="GO:0005975">
    <property type="term" value="P:carbohydrate metabolic process"/>
    <property type="evidence" value="ECO:0007669"/>
    <property type="project" value="InterPro"/>
</dbReference>
<keyword evidence="2" id="KW-0378">Hydrolase</keyword>